<dbReference type="AlphaFoldDB" id="A0A433D3M1"/>
<gene>
    <name evidence="3" type="ORF">BC936DRAFT_148165</name>
</gene>
<proteinExistence type="inferred from homology"/>
<protein>
    <submittedName>
        <fullName evidence="3">DNA-binding protein</fullName>
    </submittedName>
</protein>
<dbReference type="SUPFAM" id="SSF50370">
    <property type="entry name" value="Ricin B-like lectins"/>
    <property type="match status" value="1"/>
</dbReference>
<name>A0A433D3M1_9FUNG</name>
<dbReference type="Pfam" id="PF02301">
    <property type="entry name" value="HORMA"/>
    <property type="match status" value="1"/>
</dbReference>
<evidence type="ECO:0000256" key="1">
    <source>
        <dbReference type="ARBA" id="ARBA00010348"/>
    </source>
</evidence>
<dbReference type="OrthoDB" id="9895617at2759"/>
<feature type="domain" description="HORMA" evidence="2">
    <location>
        <begin position="139"/>
        <end position="364"/>
    </location>
</feature>
<accession>A0A433D3M1</accession>
<dbReference type="Proteomes" id="UP000268093">
    <property type="component" value="Unassembled WGS sequence"/>
</dbReference>
<comment type="caution">
    <text evidence="3">The sequence shown here is derived from an EMBL/GenBank/DDBJ whole genome shotgun (WGS) entry which is preliminary data.</text>
</comment>
<comment type="similarity">
    <text evidence="1">Belongs to the MAD2 family.</text>
</comment>
<dbReference type="PANTHER" id="PTHR11842:SF10">
    <property type="entry name" value="MITOTIC SPINDLE ASSEMBLY CHECKPOINT PROTEIN MAD2B"/>
    <property type="match status" value="1"/>
</dbReference>
<dbReference type="PANTHER" id="PTHR11842">
    <property type="entry name" value="MITOTIC SPINDLE ASSEMBLY CHECKPOINT PROTEIN MAD2"/>
    <property type="match status" value="1"/>
</dbReference>
<keyword evidence="3" id="KW-0238">DNA-binding</keyword>
<dbReference type="InterPro" id="IPR036570">
    <property type="entry name" value="HORMA_dom_sf"/>
</dbReference>
<dbReference type="InterPro" id="IPR003511">
    <property type="entry name" value="HORMA_dom"/>
</dbReference>
<sequence length="378" mass="43166">MSFPENYFFIVSRSSDCVLQVKHALQESGATIVTAIKVPDDDWKHESQIWCSQEGFIVNKHSGMVLCVDEYTKFAYQRHTMDFADRWGFDAVDGFIYRLADDSAVLEIQDNGKVEGAHVILSHIKLGKEALNQKWFLQPSTSPIVPTKVELAGVHDIHTKEDNDGREASDTESEHLNYYALFEKRQMYNIPVQMSRHPRLNDHIYDLVAACKPNLDKGIVESISLAIMTQQHAVVERFVFQICVRDASVYSDGEMMKNVTNEDMANENMTEERENILTSSDIDHYFRAFLLKISVCDALLLPNPKDCTFALVVELNEGGEPTQVEPGLPWVPVKHSKPITRREGMNVIPIKSMDVEEMQFRLFVEETRKKTQSCDARE</sequence>
<dbReference type="SUPFAM" id="SSF56019">
    <property type="entry name" value="The spindle assembly checkpoint protein mad2"/>
    <property type="match status" value="1"/>
</dbReference>
<evidence type="ECO:0000313" key="3">
    <source>
        <dbReference type="EMBL" id="RUP45457.1"/>
    </source>
</evidence>
<evidence type="ECO:0000313" key="4">
    <source>
        <dbReference type="Proteomes" id="UP000268093"/>
    </source>
</evidence>
<dbReference type="InterPro" id="IPR045091">
    <property type="entry name" value="Mad2-like"/>
</dbReference>
<dbReference type="CDD" id="cd23454">
    <property type="entry name" value="beta-trefoil_Ricin_GllA-1"/>
    <property type="match status" value="1"/>
</dbReference>
<organism evidence="3 4">
    <name type="scientific">Jimgerdemannia flammicorona</name>
    <dbReference type="NCBI Taxonomy" id="994334"/>
    <lineage>
        <taxon>Eukaryota</taxon>
        <taxon>Fungi</taxon>
        <taxon>Fungi incertae sedis</taxon>
        <taxon>Mucoromycota</taxon>
        <taxon>Mucoromycotina</taxon>
        <taxon>Endogonomycetes</taxon>
        <taxon>Endogonales</taxon>
        <taxon>Endogonaceae</taxon>
        <taxon>Jimgerdemannia</taxon>
    </lineage>
</organism>
<dbReference type="GO" id="GO:0016035">
    <property type="term" value="C:zeta DNA polymerase complex"/>
    <property type="evidence" value="ECO:0007669"/>
    <property type="project" value="TreeGrafter"/>
</dbReference>
<evidence type="ECO:0000259" key="2">
    <source>
        <dbReference type="PROSITE" id="PS50815"/>
    </source>
</evidence>
<dbReference type="Gene3D" id="3.30.900.10">
    <property type="entry name" value="HORMA domain"/>
    <property type="match status" value="1"/>
</dbReference>
<dbReference type="InterPro" id="IPR035992">
    <property type="entry name" value="Ricin_B-like_lectins"/>
</dbReference>
<dbReference type="Gene3D" id="2.80.10.50">
    <property type="match status" value="1"/>
</dbReference>
<dbReference type="PROSITE" id="PS50815">
    <property type="entry name" value="HORMA"/>
    <property type="match status" value="1"/>
</dbReference>
<keyword evidence="4" id="KW-1185">Reference proteome</keyword>
<reference evidence="3 4" key="1">
    <citation type="journal article" date="2018" name="New Phytol.">
        <title>Phylogenomics of Endogonaceae and evolution of mycorrhizas within Mucoromycota.</title>
        <authorList>
            <person name="Chang Y."/>
            <person name="Desiro A."/>
            <person name="Na H."/>
            <person name="Sandor L."/>
            <person name="Lipzen A."/>
            <person name="Clum A."/>
            <person name="Barry K."/>
            <person name="Grigoriev I.V."/>
            <person name="Martin F.M."/>
            <person name="Stajich J.E."/>
            <person name="Smith M.E."/>
            <person name="Bonito G."/>
            <person name="Spatafora J.W."/>
        </authorList>
    </citation>
    <scope>NUCLEOTIDE SEQUENCE [LARGE SCALE GENOMIC DNA]</scope>
    <source>
        <strain evidence="3 4">GMNB39</strain>
    </source>
</reference>
<dbReference type="EMBL" id="RBNI01007269">
    <property type="protein sequence ID" value="RUP45457.1"/>
    <property type="molecule type" value="Genomic_DNA"/>
</dbReference>
<dbReference type="GO" id="GO:0003677">
    <property type="term" value="F:DNA binding"/>
    <property type="evidence" value="ECO:0007669"/>
    <property type="project" value="UniProtKB-KW"/>
</dbReference>